<evidence type="ECO:0000256" key="2">
    <source>
        <dbReference type="ARBA" id="ARBA00022679"/>
    </source>
</evidence>
<feature type="domain" description="Formiminotransferase N-terminal subdomain" evidence="4">
    <location>
        <begin position="1"/>
        <end position="153"/>
    </location>
</feature>
<dbReference type="InterPro" id="IPR037064">
    <property type="entry name" value="Formiminotransferase_N_sf"/>
</dbReference>
<dbReference type="Gene3D" id="3.30.70.670">
    <property type="entry name" value="Formiminotransferase, C-terminal subdomain"/>
    <property type="match status" value="1"/>
</dbReference>
<dbReference type="GO" id="GO:0030409">
    <property type="term" value="F:glutamate formimidoyltransferase activity"/>
    <property type="evidence" value="ECO:0007669"/>
    <property type="project" value="UniProtKB-EC"/>
</dbReference>
<dbReference type="SMART" id="SM01221">
    <property type="entry name" value="FTCD"/>
    <property type="match status" value="1"/>
</dbReference>
<organism evidence="5">
    <name type="scientific">freshwater metagenome</name>
    <dbReference type="NCBI Taxonomy" id="449393"/>
    <lineage>
        <taxon>unclassified sequences</taxon>
        <taxon>metagenomes</taxon>
        <taxon>ecological metagenomes</taxon>
    </lineage>
</organism>
<dbReference type="PANTHER" id="PTHR12234:SF1">
    <property type="entry name" value="FORMIMINOTRANSFERASE N-TERMINAL SUBDOMAIN-CONTAINING PROTEIN"/>
    <property type="match status" value="1"/>
</dbReference>
<name>A0A6J5YBI5_9ZZZZ</name>
<dbReference type="InterPro" id="IPR051623">
    <property type="entry name" value="FTCD"/>
</dbReference>
<evidence type="ECO:0000256" key="1">
    <source>
        <dbReference type="ARBA" id="ARBA00012252"/>
    </source>
</evidence>
<dbReference type="Pfam" id="PF07837">
    <property type="entry name" value="FTCD_N"/>
    <property type="match status" value="1"/>
</dbReference>
<protein>
    <recommendedName>
        <fullName evidence="1">glutamate formimidoyltransferase</fullName>
        <ecNumber evidence="1">2.1.2.5</ecNumber>
    </recommendedName>
</protein>
<dbReference type="PANTHER" id="PTHR12234">
    <property type="entry name" value="FORMIMINOTRANSFERASE-CYCLODEAMINASE"/>
    <property type="match status" value="1"/>
</dbReference>
<dbReference type="InterPro" id="IPR013802">
    <property type="entry name" value="Formiminotransferase_C"/>
</dbReference>
<dbReference type="InterPro" id="IPR022384">
    <property type="entry name" value="FormiminoTrfase_cat_dom_sf"/>
</dbReference>
<dbReference type="Gene3D" id="3.30.990.10">
    <property type="entry name" value="Formiminotransferase, N-terminal subdomain"/>
    <property type="match status" value="1"/>
</dbReference>
<dbReference type="EMBL" id="CAEMXZ010000016">
    <property type="protein sequence ID" value="CAB4322815.1"/>
    <property type="molecule type" value="Genomic_DNA"/>
</dbReference>
<gene>
    <name evidence="5" type="ORF">UFOPK1392_00552</name>
</gene>
<keyword evidence="2" id="KW-0808">Transferase</keyword>
<dbReference type="EC" id="2.1.2.5" evidence="1"/>
<evidence type="ECO:0000313" key="5">
    <source>
        <dbReference type="EMBL" id="CAB4322815.1"/>
    </source>
</evidence>
<evidence type="ECO:0000259" key="4">
    <source>
        <dbReference type="SMART" id="SM01222"/>
    </source>
</evidence>
<dbReference type="AlphaFoldDB" id="A0A6J5YBI5"/>
<sequence>MIESVINISEGRRTDLIDEIGAAAGADLLDVHSCVHHNRSVLTVVGESAPKAIARRTLDVLDIAMHDGAHPRIGVLDVVPFISLEGSSERDAIDARNAFARWAAEALALPCFLYGPERTLPEVRRGAFTTLAPDHGPQEPHPTAGAVAVGQRAALVAYNLWLAEPDIDLAKQIARTIRSSSVRALGLEVGDQVQVSMNLIDPTSTRPDQIWDRVESMALIKRAELVGLLPDSVLGRIPPDRWAQLDLGTERTIEWRLTERERRLAEG</sequence>
<dbReference type="SUPFAM" id="SSF55116">
    <property type="entry name" value="Formiminotransferase domain of formiminotransferase-cyclodeaminase"/>
    <property type="match status" value="2"/>
</dbReference>
<evidence type="ECO:0000259" key="3">
    <source>
        <dbReference type="SMART" id="SM01221"/>
    </source>
</evidence>
<feature type="domain" description="Formiminotransferase C-terminal subdomain" evidence="3">
    <location>
        <begin position="154"/>
        <end position="256"/>
    </location>
</feature>
<proteinExistence type="predicted"/>
<reference evidence="5" key="1">
    <citation type="submission" date="2020-05" db="EMBL/GenBank/DDBJ databases">
        <authorList>
            <person name="Chiriac C."/>
            <person name="Salcher M."/>
            <person name="Ghai R."/>
            <person name="Kavagutti S V."/>
        </authorList>
    </citation>
    <scope>NUCLEOTIDE SEQUENCE</scope>
</reference>
<accession>A0A6J5YBI5</accession>
<dbReference type="SMART" id="SM01222">
    <property type="entry name" value="FTCD_N"/>
    <property type="match status" value="1"/>
</dbReference>
<dbReference type="InterPro" id="IPR037070">
    <property type="entry name" value="Formiminotransferase_C_sf"/>
</dbReference>
<dbReference type="GO" id="GO:0005542">
    <property type="term" value="F:folic acid binding"/>
    <property type="evidence" value="ECO:0007669"/>
    <property type="project" value="InterPro"/>
</dbReference>
<dbReference type="InterPro" id="IPR012886">
    <property type="entry name" value="Formiminotransferase_N"/>
</dbReference>